<feature type="compositionally biased region" description="Polar residues" evidence="1">
    <location>
        <begin position="81"/>
        <end position="95"/>
    </location>
</feature>
<dbReference type="InterPro" id="IPR006637">
    <property type="entry name" value="ChW"/>
</dbReference>
<sequence length="247" mass="25546">MESQLESLVLVPPFTAWSAHSWKVNQLRHTHSTRRIEHGRIHASVGHVVHRAGGNVRLIAGVAAIFAALALAVPAHADTGPATTTAGSPNKQRTTLEVPAPPSRPLIAAATICLNAHLQDIGWQGWVCGQNGGVATVGTTGQSRRMEALAVTTFGAGGVCAQAHVQDLGWLSQVCVADGAVAAVGTTGQSRRMEALGLGSPGSTTCAEAHLQDIGWQGARCAGPGVVAFVGTTGQSRRMEALRAWLP</sequence>
<dbReference type="OrthoDB" id="3444343at2"/>
<protein>
    <submittedName>
        <fullName evidence="2">Uncharacterized protein</fullName>
    </submittedName>
</protein>
<feature type="region of interest" description="Disordered" evidence="1">
    <location>
        <begin position="80"/>
        <end position="100"/>
    </location>
</feature>
<dbReference type="Proteomes" id="UP000316639">
    <property type="component" value="Unassembled WGS sequence"/>
</dbReference>
<name>A0A563EZ07_9PSEU</name>
<evidence type="ECO:0000313" key="3">
    <source>
        <dbReference type="Proteomes" id="UP000316639"/>
    </source>
</evidence>
<dbReference type="Pfam" id="PF07538">
    <property type="entry name" value="ChW"/>
    <property type="match status" value="3"/>
</dbReference>
<keyword evidence="3" id="KW-1185">Reference proteome</keyword>
<dbReference type="EMBL" id="VOBR01000004">
    <property type="protein sequence ID" value="TWP52960.1"/>
    <property type="molecule type" value="Genomic_DNA"/>
</dbReference>
<accession>A0A563EZ07</accession>
<reference evidence="2 3" key="1">
    <citation type="submission" date="2019-07" db="EMBL/GenBank/DDBJ databases">
        <title>Lentzea xizangensis sp. nov., isolated from Qinghai-Tibetan Plateau Soils.</title>
        <authorList>
            <person name="Huang J."/>
        </authorList>
    </citation>
    <scope>NUCLEOTIDE SEQUENCE [LARGE SCALE GENOMIC DNA]</scope>
    <source>
        <strain evidence="2 3">FXJ1.1311</strain>
    </source>
</reference>
<gene>
    <name evidence="2" type="ORF">FKR81_07590</name>
</gene>
<dbReference type="AlphaFoldDB" id="A0A563EZ07"/>
<evidence type="ECO:0000313" key="2">
    <source>
        <dbReference type="EMBL" id="TWP52960.1"/>
    </source>
</evidence>
<organism evidence="2 3">
    <name type="scientific">Lentzea tibetensis</name>
    <dbReference type="NCBI Taxonomy" id="2591470"/>
    <lineage>
        <taxon>Bacteria</taxon>
        <taxon>Bacillati</taxon>
        <taxon>Actinomycetota</taxon>
        <taxon>Actinomycetes</taxon>
        <taxon>Pseudonocardiales</taxon>
        <taxon>Pseudonocardiaceae</taxon>
        <taxon>Lentzea</taxon>
    </lineage>
</organism>
<comment type="caution">
    <text evidence="2">The sequence shown here is derived from an EMBL/GenBank/DDBJ whole genome shotgun (WGS) entry which is preliminary data.</text>
</comment>
<evidence type="ECO:0000256" key="1">
    <source>
        <dbReference type="SAM" id="MobiDB-lite"/>
    </source>
</evidence>
<proteinExistence type="predicted"/>
<dbReference type="SMART" id="SM00728">
    <property type="entry name" value="ChW"/>
    <property type="match status" value="2"/>
</dbReference>